<dbReference type="PROSITE" id="PS50525">
    <property type="entry name" value="RDRP_SSRNA_NEG_SEG"/>
    <property type="match status" value="1"/>
</dbReference>
<evidence type="ECO:0000313" key="13">
    <source>
        <dbReference type="EMBL" id="AYP67564.1"/>
    </source>
</evidence>
<evidence type="ECO:0000256" key="11">
    <source>
        <dbReference type="SAM" id="Coils"/>
    </source>
</evidence>
<keyword evidence="13" id="KW-0548">Nucleotidyltransferase</keyword>
<keyword evidence="4" id="KW-0378">Hydrolase</keyword>
<comment type="function">
    <text evidence="10">RNA-dependent RNA polymerase, which is responsible for the replication and transcription of the viral RNA genome using antigenomic RNA as an intermediate. During transcription, synthesizes subgenomic RNAs and assures their capping by a cap-snatching mechanism, which involves the endonuclease activity cleaving the host capped pre-mRNAs. These short capped RNAs are then used as primers for viral transcription. The 3'-end of subgenomic mRNAs molecules are not polyadenylated. During replication, the polymerase binds the 5' and 3' vRNA extremities at distinct sites. In turn, significant conformational changes occur in the polymerase and in vRNA to initiate active RNA synthesis. As a consequence of the use of the same enzyme for both transcription and replication, these mechanisms need to be well coordinated.</text>
</comment>
<keyword evidence="11" id="KW-0175">Coiled coil</keyword>
<evidence type="ECO:0000256" key="2">
    <source>
        <dbReference type="ARBA" id="ARBA00004328"/>
    </source>
</evidence>
<dbReference type="GO" id="GO:0044177">
    <property type="term" value="C:host cell Golgi apparatus"/>
    <property type="evidence" value="ECO:0007669"/>
    <property type="project" value="UniProtKB-SubCell"/>
</dbReference>
<protein>
    <submittedName>
        <fullName evidence="13">RNA-dependent RNA polymerase</fullName>
    </submittedName>
</protein>
<dbReference type="GO" id="GO:0039694">
    <property type="term" value="P:viral RNA genome replication"/>
    <property type="evidence" value="ECO:0007669"/>
    <property type="project" value="InterPro"/>
</dbReference>
<accession>A0A3G3BTR9</accession>
<keyword evidence="5" id="KW-1040">Host Golgi apparatus</keyword>
<evidence type="ECO:0000256" key="3">
    <source>
        <dbReference type="ARBA" id="ARBA00004452"/>
    </source>
</evidence>
<keyword evidence="6" id="KW-0946">Virion</keyword>
<keyword evidence="7" id="KW-1038">Host endoplasmic reticulum</keyword>
<name>A0A3G3BTR9_9VIRU</name>
<evidence type="ECO:0000256" key="6">
    <source>
        <dbReference type="ARBA" id="ARBA00022844"/>
    </source>
</evidence>
<dbReference type="InterPro" id="IPR029124">
    <property type="entry name" value="L_protein_N"/>
</dbReference>
<dbReference type="Pfam" id="PF12603">
    <property type="entry name" value="L_PA-C-like"/>
    <property type="match status" value="1"/>
</dbReference>
<dbReference type="InterPro" id="IPR007322">
    <property type="entry name" value="RNA_pol_bunyavir"/>
</dbReference>
<comment type="subcellular location">
    <subcellularLocation>
        <location evidence="1">Host Golgi apparatus</location>
    </subcellularLocation>
    <subcellularLocation>
        <location evidence="3">Host endoplasmic reticulum-Golgi intermediate compartment</location>
    </subcellularLocation>
    <subcellularLocation>
        <location evidence="2">Virion</location>
    </subcellularLocation>
</comment>
<keyword evidence="8" id="KW-0464">Manganese</keyword>
<dbReference type="EMBL" id="MK026589">
    <property type="protein sequence ID" value="AYP67564.1"/>
    <property type="molecule type" value="Genomic_RNA"/>
</dbReference>
<comment type="similarity">
    <text evidence="9">Belongs to the Bunyavirales RNA polymerase family.</text>
</comment>
<dbReference type="GO" id="GO:0044172">
    <property type="term" value="C:host cell endoplasmic reticulum-Golgi intermediate compartment"/>
    <property type="evidence" value="ECO:0007669"/>
    <property type="project" value="UniProtKB-SubCell"/>
</dbReference>
<evidence type="ECO:0000256" key="4">
    <source>
        <dbReference type="ARBA" id="ARBA00022801"/>
    </source>
</evidence>
<organism evidence="13">
    <name type="scientific">Timbillica virus</name>
    <dbReference type="NCBI Taxonomy" id="2485881"/>
    <lineage>
        <taxon>Viruses</taxon>
        <taxon>Riboviria</taxon>
    </lineage>
</organism>
<evidence type="ECO:0000256" key="7">
    <source>
        <dbReference type="ARBA" id="ARBA00023184"/>
    </source>
</evidence>
<dbReference type="Pfam" id="PF04196">
    <property type="entry name" value="Bunya_RdRp"/>
    <property type="match status" value="1"/>
</dbReference>
<keyword evidence="13" id="KW-0808">Transferase</keyword>
<proteinExistence type="inferred from homology"/>
<dbReference type="Pfam" id="PF15518">
    <property type="entry name" value="L_protein_N"/>
    <property type="match status" value="1"/>
</dbReference>
<evidence type="ECO:0000256" key="8">
    <source>
        <dbReference type="ARBA" id="ARBA00023211"/>
    </source>
</evidence>
<dbReference type="GO" id="GO:0016787">
    <property type="term" value="F:hydrolase activity"/>
    <property type="evidence" value="ECO:0007669"/>
    <property type="project" value="UniProtKB-KW"/>
</dbReference>
<evidence type="ECO:0000259" key="12">
    <source>
        <dbReference type="PROSITE" id="PS50525"/>
    </source>
</evidence>
<evidence type="ECO:0000256" key="10">
    <source>
        <dbReference type="ARBA" id="ARBA00046037"/>
    </source>
</evidence>
<evidence type="ECO:0000256" key="9">
    <source>
        <dbReference type="ARBA" id="ARBA00034123"/>
    </source>
</evidence>
<evidence type="ECO:0000256" key="1">
    <source>
        <dbReference type="ARBA" id="ARBA00004136"/>
    </source>
</evidence>
<dbReference type="InterPro" id="IPR022531">
    <property type="entry name" value="L_PA-C-like"/>
</dbReference>
<dbReference type="GO" id="GO:0003968">
    <property type="term" value="F:RNA-directed RNA polymerase activity"/>
    <property type="evidence" value="ECO:0007669"/>
    <property type="project" value="UniProtKB-KW"/>
</dbReference>
<feature type="domain" description="RdRp catalytic" evidence="12">
    <location>
        <begin position="1021"/>
        <end position="1220"/>
    </location>
</feature>
<keyword evidence="13" id="KW-0696">RNA-directed RNA polymerase</keyword>
<dbReference type="GO" id="GO:0044423">
    <property type="term" value="C:virion component"/>
    <property type="evidence" value="ECO:0007669"/>
    <property type="project" value="UniProtKB-KW"/>
</dbReference>
<reference evidence="13" key="1">
    <citation type="submission" date="2018-10" db="EMBL/GenBank/DDBJ databases">
        <title>Extensive Diversity of RNA Viruses in Australian Ticks.</title>
        <authorList>
            <person name="Harvey E."/>
            <person name="Rose K."/>
            <person name="Eden J.-S."/>
            <person name="Lo N."/>
            <person name="Abeyasuriya T."/>
            <person name="Shi M."/>
            <person name="Doggett S.L."/>
            <person name="Holmes E.C."/>
        </authorList>
    </citation>
    <scope>NUCLEOTIDE SEQUENCE</scope>
</reference>
<dbReference type="InterPro" id="IPR007099">
    <property type="entry name" value="RNA-dir_pol_NSvirus"/>
</dbReference>
<dbReference type="GO" id="GO:0006351">
    <property type="term" value="P:DNA-templated transcription"/>
    <property type="evidence" value="ECO:0007669"/>
    <property type="project" value="InterPro"/>
</dbReference>
<sequence>MSDYGRETVSAPPPETPERVWGLVQRFQVDNPARPPLADGEVMMRGEGVNVPAPFFLASNVNWHIPDHVVVSTGDQSAEVEFSDIPETGSTLASQSMSKFQIDFTRTRVVHDFTFEVLTTSLDCSYSGTFGRTRDGYDNLTPDWLWVTPDGRAVLLEFTTTNSNSESVFKRAFDEKRAKYLYSFDQRTKNHLQALYGVIVVGSTRVFTNLPLSTDEVNVLCWRFRTALEIHKKAPGLRRPGDLFDYRETRLRDVKAKFENIGLDFKTQTFPEYTRELYETAFESPDITKVKTAMLHASIEADRELTKSSFCLGQDLSDQARHKLSQEQTQKLIEDYLDERDRKDEQENDGDPLYYSTKAIIGLPYWVLLNGTGSTSVKNTEEDNMWGLRELGRMTGDPTLTAFSEAFNSVTFDSDAIMEEKEESERKRALEELTDIEEEALEYKRRHYRRVKIELSERDRRELAKVGIDGKKYTEDVMVKQHQKSKKRAMSHHMDTADIDQFVNSAQKLFYPERPDQNESLYSEQVKKLAKRAYDIHEEGCGLYVEGFVAEYNSSPIGRWTDFVSNLGLELAAALAQNCGRDEYVLKKLRNWDVYVLIKPTKMSEHLFFSLLTWNSSFKGTHRDPVGDVFKKTRTNGTVSWTDFHSVKAAKLTNWIGCQSQMLALLGHWLDQLGGYFGDAQLSSVTDKIVCETWKMYAVNLMILLEDKARSEEMITMSRFIFMEGFVGPPCFPNPAKMLSKMPDVLRSRFQVWIHKKLLQAMTRINALPFAAVMEERTMKWQNMFDLFTGELVADKSILISSFYLGYLKNKDEGAEGNGSSKMYPKIISPELLKRFNTGNYGENDPDPWDMEFLEVHKSFCLHTMSHALEILEKVHGKGIHELITLRILEKFAELDLESVGTLKASSTFNSSMYRDDPKFVYKRRKAIEGVREYIDRASYVFEIMQECLEAVEKAGAMHICLFKKSQHGGLREIYVLGFKERIVQLGLETISKAICELFDSETLMHPESKAKIPGEHARAAREICGEDFGTICVAADARQWNQGHNVTKFAVMLCKFTEKLFHGFIMRGCAMFNRKNIRIDSKTLAVFRKQRDTPLSNPILEKMRQRYWGDLEDDSIVWMDIGASYIKTTSGMMQGILHYTSSLWHTLHQEHLKDFARQKMIAGMGLQTSKKSVHVSVMQSSDDSAMMISFPRSDPDTDKKAQCTAAFIFEYKKSSGKLMGIYSSEKTTANLPFIVEFNSEFYFHRDLIRPSFRWIAAVTTMSEADSMAARMEEMYGNLSNTLSGGSTFSVTAICQYAQLMLHYRTLGGGVSGLFQEFCDHLIDCPDPALGFFLMDHPLLAGLPGFKYNLYQAVKNTNLGKKYKASLDAQDPLNEKRIELGMNTKTLEVTSAGTLTHSTCVTHGSRDKWSTLVRKLDLPEDWEDHIQANPICIFAQTDDPKDKMARLAAKMRSPGVIASLGKANAVVRIVASSVYILSRRIVVDKAEWYVCDVGNPPKKRSLLKTVVDQRELIKDSDQIEMDQLEVLFPYSHEYDRMSDLLTSFAESEIEPIVRTHRISTTIEVTGTGDPPPVSANTVAAYMWFHIPPRGAIAGSVLREEWDLLKQRILWLRDSFEETLAASPFCSAITLKTFLLNLHPRSRNVVISGAPIRKVGGLSNLATTISGHHSTAVKLSNDVDTVARDNTINAMDVKHCLYLALTGGFTQERKTEICTTILQNAPDITEVRTSRLSRRNTLRIMQMVARGGRPTDIMTAIKRNKQGIIGGYTVRQRIMRDSAGKARYVGYGCWSGLVDDVPVSIHFHCAGPSHPNQLTKVIMKDTSVYKLVLGLVKQVCKDAGIINSQDVRVETYPTCPPRTYSEYLFKRVKAFCFRPGRSLDGAPMNVDPNLEWTFTSEGVRNMFMWAQGKTLSIRFQNDAAHQRPEEAVTMLSYFPRSTDLLLSETSQAVKLIRKCKLTAEPSNSWFCAKTLPPITINTIAKALAEGRAPSGYDLTAFREQIKTCFENSVMKYGISVTGTGALRGSFSPNTSVSGETDLTLVHSFMRGSQREVPLSALGEEILNAQRLPSVNEIIESSPTILSFEQLNVGGLLECSVPGDFGQSDRFTELEAVQYQHTLFDSYVRNVALGRERQFQRLINKREYSIVTEDVAWTICSLRGEDFGTYVKVALSESADATGEVVTTTEKLG</sequence>
<evidence type="ECO:0000256" key="5">
    <source>
        <dbReference type="ARBA" id="ARBA00022812"/>
    </source>
</evidence>
<feature type="coiled-coil region" evidence="11">
    <location>
        <begin position="419"/>
        <end position="446"/>
    </location>
</feature>